<name>A5ZMS3_9FIRM</name>
<accession>A5ZMS3</accession>
<protein>
    <submittedName>
        <fullName evidence="1">Uncharacterized protein</fullName>
    </submittedName>
</protein>
<reference evidence="1 2" key="2">
    <citation type="submission" date="2007-04" db="EMBL/GenBank/DDBJ databases">
        <title>Draft genome sequence of Ruminococcus obeum (ATCC 29174).</title>
        <authorList>
            <person name="Sudarsanam P."/>
            <person name="Ley R."/>
            <person name="Guruge J."/>
            <person name="Turnbaugh P.J."/>
            <person name="Mahowald M."/>
            <person name="Liep D."/>
            <person name="Gordon J."/>
        </authorList>
    </citation>
    <scope>NUCLEOTIDE SEQUENCE [LARGE SCALE GENOMIC DNA]</scope>
    <source>
        <strain evidence="1 2">ATCC 29174</strain>
    </source>
</reference>
<sequence>MCFYSKLFSYPIDKFKKERIINVRDYYSKGDYTHEKKKILCYYQQLLQHRSS</sequence>
<dbReference type="EMBL" id="AAVO02000001">
    <property type="protein sequence ID" value="EDM89167.1"/>
    <property type="molecule type" value="Genomic_DNA"/>
</dbReference>
<evidence type="ECO:0000313" key="1">
    <source>
        <dbReference type="EMBL" id="EDM89167.1"/>
    </source>
</evidence>
<dbReference type="AlphaFoldDB" id="A5ZMS3"/>
<comment type="caution">
    <text evidence="1">The sequence shown here is derived from an EMBL/GenBank/DDBJ whole genome shotgun (WGS) entry which is preliminary data.</text>
</comment>
<dbReference type="Proteomes" id="UP000006002">
    <property type="component" value="Unassembled WGS sequence"/>
</dbReference>
<reference evidence="1 2" key="1">
    <citation type="submission" date="2007-03" db="EMBL/GenBank/DDBJ databases">
        <authorList>
            <person name="Fulton L."/>
            <person name="Clifton S."/>
            <person name="Fulton B."/>
            <person name="Xu J."/>
            <person name="Minx P."/>
            <person name="Pepin K.H."/>
            <person name="Johnson M."/>
            <person name="Thiruvilangam P."/>
            <person name="Bhonagiri V."/>
            <person name="Nash W.E."/>
            <person name="Mardis E.R."/>
            <person name="Wilson R.K."/>
        </authorList>
    </citation>
    <scope>NUCLEOTIDE SEQUENCE [LARGE SCALE GENOMIC DNA]</scope>
    <source>
        <strain evidence="1 2">ATCC 29174</strain>
    </source>
</reference>
<dbReference type="HOGENOM" id="CLU_3077327_0_0_9"/>
<gene>
    <name evidence="1" type="ORF">RUMOBE_00290</name>
</gene>
<evidence type="ECO:0000313" key="2">
    <source>
        <dbReference type="Proteomes" id="UP000006002"/>
    </source>
</evidence>
<proteinExistence type="predicted"/>
<organism evidence="1 2">
    <name type="scientific">Blautia obeum ATCC 29174</name>
    <dbReference type="NCBI Taxonomy" id="411459"/>
    <lineage>
        <taxon>Bacteria</taxon>
        <taxon>Bacillati</taxon>
        <taxon>Bacillota</taxon>
        <taxon>Clostridia</taxon>
        <taxon>Lachnospirales</taxon>
        <taxon>Lachnospiraceae</taxon>
        <taxon>Blautia</taxon>
    </lineage>
</organism>